<organism evidence="1 2">
    <name type="scientific">Parelaphostrongylus tenuis</name>
    <name type="common">Meningeal worm</name>
    <dbReference type="NCBI Taxonomy" id="148309"/>
    <lineage>
        <taxon>Eukaryota</taxon>
        <taxon>Metazoa</taxon>
        <taxon>Ecdysozoa</taxon>
        <taxon>Nematoda</taxon>
        <taxon>Chromadorea</taxon>
        <taxon>Rhabditida</taxon>
        <taxon>Rhabditina</taxon>
        <taxon>Rhabditomorpha</taxon>
        <taxon>Strongyloidea</taxon>
        <taxon>Metastrongylidae</taxon>
        <taxon>Parelaphostrongylus</taxon>
    </lineage>
</organism>
<gene>
    <name evidence="1" type="ORF">KIN20_032387</name>
</gene>
<dbReference type="EMBL" id="JAHQIW010006810">
    <property type="protein sequence ID" value="KAJ1370619.1"/>
    <property type="molecule type" value="Genomic_DNA"/>
</dbReference>
<comment type="caution">
    <text evidence="1">The sequence shown here is derived from an EMBL/GenBank/DDBJ whole genome shotgun (WGS) entry which is preliminary data.</text>
</comment>
<evidence type="ECO:0000313" key="2">
    <source>
        <dbReference type="Proteomes" id="UP001196413"/>
    </source>
</evidence>
<sequence>MDVYDTPSISGNLCGVRPKQNFILPPGESFDGWLLTDIPLWMMRVIVTLSWSRRLDGYEEYCVLQYKSNTSL</sequence>
<name>A0AAD5R8Q8_PARTN</name>
<keyword evidence="2" id="KW-1185">Reference proteome</keyword>
<dbReference type="Proteomes" id="UP001196413">
    <property type="component" value="Unassembled WGS sequence"/>
</dbReference>
<protein>
    <submittedName>
        <fullName evidence="1">Uncharacterized protein</fullName>
    </submittedName>
</protein>
<dbReference type="AlphaFoldDB" id="A0AAD5R8Q8"/>
<accession>A0AAD5R8Q8</accession>
<evidence type="ECO:0000313" key="1">
    <source>
        <dbReference type="EMBL" id="KAJ1370619.1"/>
    </source>
</evidence>
<proteinExistence type="predicted"/>
<reference evidence="1" key="1">
    <citation type="submission" date="2021-06" db="EMBL/GenBank/DDBJ databases">
        <title>Parelaphostrongylus tenuis whole genome reference sequence.</title>
        <authorList>
            <person name="Garwood T.J."/>
            <person name="Larsen P.A."/>
            <person name="Fountain-Jones N.M."/>
            <person name="Garbe J.R."/>
            <person name="Macchietto M.G."/>
            <person name="Kania S.A."/>
            <person name="Gerhold R.W."/>
            <person name="Richards J.E."/>
            <person name="Wolf T.M."/>
        </authorList>
    </citation>
    <scope>NUCLEOTIDE SEQUENCE</scope>
    <source>
        <strain evidence="1">MNPRO001-30</strain>
        <tissue evidence="1">Meninges</tissue>
    </source>
</reference>